<keyword evidence="6" id="KW-1185">Reference proteome</keyword>
<accession>A0A540V6C7</accession>
<dbReference type="InterPro" id="IPR003833">
    <property type="entry name" value="CT_C_D"/>
</dbReference>
<dbReference type="SUPFAM" id="SSF160467">
    <property type="entry name" value="PH0987 N-terminal domain-like"/>
    <property type="match status" value="1"/>
</dbReference>
<evidence type="ECO:0000256" key="3">
    <source>
        <dbReference type="ARBA" id="ARBA00022840"/>
    </source>
</evidence>
<dbReference type="EC" id="3.5.2.9" evidence="5"/>
<evidence type="ECO:0000313" key="6">
    <source>
        <dbReference type="Proteomes" id="UP000315753"/>
    </source>
</evidence>
<sequence length="236" mass="26673">MAVQFKPLGDQAVLVYFGNIISEEVHNSIKKFMYTLEKNWVDGLVEMVPGYTNVCVYYDVMKVAGWEMEGHSPYEKIVCYLRALLHEETEMPVENSRIIEIPVCYGGIYGPDLEEIARYHHLSEQQVIQIHSGKEYLVYMLGFAPGFAFLGGLDERIATPRKDTPRLKIPPGSVGIAGRQTGIYPLETPGGWQIIGRTPLQLFLPDQNPPALLRTGDRIRFVPITEKEFRELAGEA</sequence>
<evidence type="ECO:0000256" key="1">
    <source>
        <dbReference type="ARBA" id="ARBA00022741"/>
    </source>
</evidence>
<organism evidence="5 6">
    <name type="scientific">Ureibacillus terrenus</name>
    <dbReference type="NCBI Taxonomy" id="118246"/>
    <lineage>
        <taxon>Bacteria</taxon>
        <taxon>Bacillati</taxon>
        <taxon>Bacillota</taxon>
        <taxon>Bacilli</taxon>
        <taxon>Bacillales</taxon>
        <taxon>Caryophanaceae</taxon>
        <taxon>Ureibacillus</taxon>
    </lineage>
</organism>
<proteinExistence type="predicted"/>
<dbReference type="AlphaFoldDB" id="A0A540V6C7"/>
<dbReference type="GO" id="GO:0017168">
    <property type="term" value="F:5-oxoprolinase (ATP-hydrolyzing) activity"/>
    <property type="evidence" value="ECO:0007669"/>
    <property type="project" value="UniProtKB-EC"/>
</dbReference>
<keyword evidence="1" id="KW-0547">Nucleotide-binding</keyword>
<dbReference type="GO" id="GO:0005524">
    <property type="term" value="F:ATP binding"/>
    <property type="evidence" value="ECO:0007669"/>
    <property type="project" value="UniProtKB-KW"/>
</dbReference>
<protein>
    <submittedName>
        <fullName evidence="5">5-oxoprolinase subunit PxpB</fullName>
        <ecNumber evidence="5">3.5.2.9</ecNumber>
    </submittedName>
</protein>
<dbReference type="Gene3D" id="2.40.100.10">
    <property type="entry name" value="Cyclophilin-like"/>
    <property type="match status" value="1"/>
</dbReference>
<dbReference type="PANTHER" id="PTHR34698">
    <property type="entry name" value="5-OXOPROLINASE SUBUNIT B"/>
    <property type="match status" value="1"/>
</dbReference>
<dbReference type="RefSeq" id="WP_141600858.1">
    <property type="nucleotide sequence ID" value="NZ_VIGD01000001.1"/>
</dbReference>
<feature type="domain" description="Carboxyltransferase" evidence="4">
    <location>
        <begin position="3"/>
        <end position="213"/>
    </location>
</feature>
<dbReference type="Proteomes" id="UP000315753">
    <property type="component" value="Unassembled WGS sequence"/>
</dbReference>
<dbReference type="NCBIfam" id="TIGR00370">
    <property type="entry name" value="5-oxoprolinase subunit PxpB"/>
    <property type="match status" value="1"/>
</dbReference>
<dbReference type="EMBL" id="VIGD01000001">
    <property type="protein sequence ID" value="TQE92306.1"/>
    <property type="molecule type" value="Genomic_DNA"/>
</dbReference>
<comment type="caution">
    <text evidence="5">The sequence shown here is derived from an EMBL/GenBank/DDBJ whole genome shotgun (WGS) entry which is preliminary data.</text>
</comment>
<dbReference type="Gene3D" id="3.30.1360.40">
    <property type="match status" value="1"/>
</dbReference>
<evidence type="ECO:0000313" key="5">
    <source>
        <dbReference type="EMBL" id="TQE92306.1"/>
    </source>
</evidence>
<dbReference type="SUPFAM" id="SSF50891">
    <property type="entry name" value="Cyclophilin-like"/>
    <property type="match status" value="1"/>
</dbReference>
<reference evidence="5 6" key="1">
    <citation type="submission" date="2019-06" db="EMBL/GenBank/DDBJ databases">
        <title>Genome sequence of Ureibacillus terrenus.</title>
        <authorList>
            <person name="Maclea K.S."/>
            <person name="Simoes M."/>
        </authorList>
    </citation>
    <scope>NUCLEOTIDE SEQUENCE [LARGE SCALE GENOMIC DNA]</scope>
    <source>
        <strain evidence="5 6">ATCC BAA-384</strain>
    </source>
</reference>
<keyword evidence="3" id="KW-0067">ATP-binding</keyword>
<dbReference type="PANTHER" id="PTHR34698:SF2">
    <property type="entry name" value="5-OXOPROLINASE SUBUNIT B"/>
    <property type="match status" value="1"/>
</dbReference>
<name>A0A540V6C7_9BACL</name>
<keyword evidence="2 5" id="KW-0378">Hydrolase</keyword>
<dbReference type="OrthoDB" id="9778567at2"/>
<evidence type="ECO:0000256" key="2">
    <source>
        <dbReference type="ARBA" id="ARBA00022801"/>
    </source>
</evidence>
<dbReference type="Pfam" id="PF02682">
    <property type="entry name" value="CT_C_D"/>
    <property type="match status" value="1"/>
</dbReference>
<dbReference type="InterPro" id="IPR010016">
    <property type="entry name" value="PxpB"/>
</dbReference>
<dbReference type="InterPro" id="IPR029000">
    <property type="entry name" value="Cyclophilin-like_dom_sf"/>
</dbReference>
<dbReference type="SMART" id="SM00796">
    <property type="entry name" value="AHS1"/>
    <property type="match status" value="1"/>
</dbReference>
<evidence type="ECO:0000259" key="4">
    <source>
        <dbReference type="SMART" id="SM00796"/>
    </source>
</evidence>
<gene>
    <name evidence="5" type="primary">pxpB</name>
    <name evidence="5" type="ORF">FKZ59_00940</name>
</gene>